<keyword evidence="3" id="KW-1185">Reference proteome</keyword>
<feature type="compositionally biased region" description="Basic residues" evidence="1">
    <location>
        <begin position="59"/>
        <end position="68"/>
    </location>
</feature>
<reference evidence="2 3" key="1">
    <citation type="journal article" date="2015" name="Genome Biol. Evol.">
        <title>Phylogenomic analyses indicate that early fungi evolved digesting cell walls of algal ancestors of land plants.</title>
        <authorList>
            <person name="Chang Y."/>
            <person name="Wang S."/>
            <person name="Sekimoto S."/>
            <person name="Aerts A.L."/>
            <person name="Choi C."/>
            <person name="Clum A."/>
            <person name="LaButti K.M."/>
            <person name="Lindquist E.A."/>
            <person name="Yee Ngan C."/>
            <person name="Ohm R.A."/>
            <person name="Salamov A.A."/>
            <person name="Grigoriev I.V."/>
            <person name="Spatafora J.W."/>
            <person name="Berbee M.L."/>
        </authorList>
    </citation>
    <scope>NUCLEOTIDE SEQUENCE [LARGE SCALE GENOMIC DNA]</scope>
    <source>
        <strain evidence="2 3">JEL478</strain>
    </source>
</reference>
<dbReference type="Proteomes" id="UP000070544">
    <property type="component" value="Unassembled WGS sequence"/>
</dbReference>
<accession>A0A139APC7</accession>
<proteinExistence type="predicted"/>
<feature type="compositionally biased region" description="Basic residues" evidence="1">
    <location>
        <begin position="586"/>
        <end position="595"/>
    </location>
</feature>
<evidence type="ECO:0000256" key="1">
    <source>
        <dbReference type="SAM" id="MobiDB-lite"/>
    </source>
</evidence>
<dbReference type="OrthoDB" id="5563539at2759"/>
<feature type="compositionally biased region" description="Low complexity" evidence="1">
    <location>
        <begin position="612"/>
        <end position="626"/>
    </location>
</feature>
<feature type="compositionally biased region" description="Basic residues" evidence="1">
    <location>
        <begin position="433"/>
        <end position="444"/>
    </location>
</feature>
<name>A0A139APC7_GONPJ</name>
<feature type="compositionally biased region" description="Basic and acidic residues" evidence="1">
    <location>
        <begin position="417"/>
        <end position="432"/>
    </location>
</feature>
<feature type="region of interest" description="Disordered" evidence="1">
    <location>
        <begin position="466"/>
        <end position="499"/>
    </location>
</feature>
<feature type="region of interest" description="Disordered" evidence="1">
    <location>
        <begin position="561"/>
        <end position="693"/>
    </location>
</feature>
<dbReference type="AlphaFoldDB" id="A0A139APC7"/>
<dbReference type="EMBL" id="KQ965741">
    <property type="protein sequence ID" value="KXS18578.1"/>
    <property type="molecule type" value="Genomic_DNA"/>
</dbReference>
<feature type="region of interest" description="Disordered" evidence="1">
    <location>
        <begin position="43"/>
        <end position="138"/>
    </location>
</feature>
<feature type="region of interest" description="Disordered" evidence="1">
    <location>
        <begin position="414"/>
        <end position="445"/>
    </location>
</feature>
<feature type="compositionally biased region" description="Basic and acidic residues" evidence="1">
    <location>
        <begin position="123"/>
        <end position="138"/>
    </location>
</feature>
<evidence type="ECO:0000313" key="2">
    <source>
        <dbReference type="EMBL" id="KXS18578.1"/>
    </source>
</evidence>
<feature type="compositionally biased region" description="Basic and acidic residues" evidence="1">
    <location>
        <begin position="674"/>
        <end position="687"/>
    </location>
</feature>
<gene>
    <name evidence="2" type="ORF">M427DRAFT_194938</name>
</gene>
<organism evidence="2 3">
    <name type="scientific">Gonapodya prolifera (strain JEL478)</name>
    <name type="common">Monoblepharis prolifera</name>
    <dbReference type="NCBI Taxonomy" id="1344416"/>
    <lineage>
        <taxon>Eukaryota</taxon>
        <taxon>Fungi</taxon>
        <taxon>Fungi incertae sedis</taxon>
        <taxon>Chytridiomycota</taxon>
        <taxon>Chytridiomycota incertae sedis</taxon>
        <taxon>Monoblepharidomycetes</taxon>
        <taxon>Monoblepharidales</taxon>
        <taxon>Gonapodyaceae</taxon>
        <taxon>Gonapodya</taxon>
    </lineage>
</organism>
<evidence type="ECO:0000313" key="3">
    <source>
        <dbReference type="Proteomes" id="UP000070544"/>
    </source>
</evidence>
<feature type="compositionally biased region" description="Basic residues" evidence="1">
    <location>
        <begin position="636"/>
        <end position="645"/>
    </location>
</feature>
<protein>
    <submittedName>
        <fullName evidence="2">Uncharacterized protein</fullName>
    </submittedName>
</protein>
<feature type="compositionally biased region" description="Acidic residues" evidence="1">
    <location>
        <begin position="106"/>
        <end position="122"/>
    </location>
</feature>
<sequence>MRSAEALIDNQHFSPLHTNQHVDFLTHEFEGVQLVRTARSIRHLSDPSNPESVGIRLKVSGRKAHTRRREPSDTRNVDSNGHASAPVLPNEDGHRSPHSSTFQSDSDSESGNDPEDQCDLEDDPTRPDTSHRVVQTHETRKVRLQNVLWRLWAVKTLGLPGTDPRDLNWDKSADATSLYGPLPVLPPPIGEPELRSDAPYLLSNPPTLYPSNDAFVGAISSQCTEGTPRRRTESFSSRLFSTIAPLPSTYSSRSLSAFSDQYTTFARPAMVRSVLRVRPPQNALDVAAELRKLESLNEQYHAYHSLDHFGEIGNAKPVESQEAMSEALGGECHCSECTGDISFDQNEARICDPPPLLPFPMSVRDRVLVALGLKSLETTLTEMEELAAVNDYEREKSTASDTDDSMSDFGLTMTKLTEIRPSDHKGRSENKDSRRKGKSQRKRKVEFEKKVEQAVIVYPEEEDILEEEDEDGEVGIGNPSSRSRFPLLGDQQAPPRGDISDFFDKDYVGTYQKPGVAHRQRPRGASHHRGGIFRAQSHHQNHSHSILFGNYSLSSDELLETSSSGSTIGRDPSIDGVSDTNGSLKSHSRLSRSPHRSSGSSLTYVGSASVRTMSTASLSSTGTGSSYAESESTGTPRRRRKKPAGFRRIESGDLADPGVSAPELSGSRNRRSRRTDGDRRNTGRKDEEEQTAPKGYLGYVADVAGQGVGSALAYVGVDQGTIARGKEVLDNVKEMAGWLGVVAGFAGWI</sequence>